<feature type="domain" description="Flagellar M-ring N-terminal" evidence="11">
    <location>
        <begin position="54"/>
        <end position="225"/>
    </location>
</feature>
<dbReference type="InterPro" id="IPR000067">
    <property type="entry name" value="FlgMring_FliF"/>
</dbReference>
<dbReference type="PIRSF" id="PIRSF004862">
    <property type="entry name" value="FliF"/>
    <property type="match status" value="1"/>
</dbReference>
<evidence type="ECO:0000256" key="7">
    <source>
        <dbReference type="ARBA" id="ARBA00023136"/>
    </source>
</evidence>
<protein>
    <recommendedName>
        <fullName evidence="9">Flagellar M-ring protein</fullName>
    </recommendedName>
</protein>
<dbReference type="InterPro" id="IPR013556">
    <property type="entry name" value="Flag_M-ring_C"/>
</dbReference>
<keyword evidence="13" id="KW-0966">Cell projection</keyword>
<evidence type="ECO:0000256" key="3">
    <source>
        <dbReference type="ARBA" id="ARBA00007971"/>
    </source>
</evidence>
<keyword evidence="4" id="KW-1003">Cell membrane</keyword>
<name>A0A2U8FFD5_9HELI</name>
<dbReference type="PANTHER" id="PTHR30046">
    <property type="entry name" value="FLAGELLAR M-RING PROTEIN"/>
    <property type="match status" value="1"/>
</dbReference>
<dbReference type="GO" id="GO:0071973">
    <property type="term" value="P:bacterial-type flagellum-dependent cell motility"/>
    <property type="evidence" value="ECO:0007669"/>
    <property type="project" value="InterPro"/>
</dbReference>
<dbReference type="InterPro" id="IPR045851">
    <property type="entry name" value="AMP-bd_C_sf"/>
</dbReference>
<dbReference type="Proteomes" id="UP000244890">
    <property type="component" value="Chromosome"/>
</dbReference>
<evidence type="ECO:0000313" key="14">
    <source>
        <dbReference type="Proteomes" id="UP000244890"/>
    </source>
</evidence>
<dbReference type="EMBL" id="CP021886">
    <property type="protein sequence ID" value="AWI35001.1"/>
    <property type="molecule type" value="Genomic_DNA"/>
</dbReference>
<keyword evidence="7 10" id="KW-0472">Membrane</keyword>
<dbReference type="RefSeq" id="WP_108911759.1">
    <property type="nucleotide sequence ID" value="NZ_CP021886.1"/>
</dbReference>
<keyword evidence="5 10" id="KW-0812">Transmembrane</keyword>
<dbReference type="NCBIfam" id="TIGR00206">
    <property type="entry name" value="fliF"/>
    <property type="match status" value="1"/>
</dbReference>
<evidence type="ECO:0000256" key="8">
    <source>
        <dbReference type="ARBA" id="ARBA00023143"/>
    </source>
</evidence>
<dbReference type="OrthoDB" id="9807026at2"/>
<evidence type="ECO:0000256" key="4">
    <source>
        <dbReference type="ARBA" id="ARBA00022475"/>
    </source>
</evidence>
<dbReference type="Gene3D" id="3.30.300.30">
    <property type="match status" value="1"/>
</dbReference>
<dbReference type="GO" id="GO:0005886">
    <property type="term" value="C:plasma membrane"/>
    <property type="evidence" value="ECO:0007669"/>
    <property type="project" value="UniProtKB-SubCell"/>
</dbReference>
<dbReference type="InterPro" id="IPR006182">
    <property type="entry name" value="FliF_N_dom"/>
</dbReference>
<comment type="similarity">
    <text evidence="3 9">Belongs to the FliF family.</text>
</comment>
<accession>A0A2U8FFD5</accession>
<evidence type="ECO:0000259" key="11">
    <source>
        <dbReference type="Pfam" id="PF01514"/>
    </source>
</evidence>
<evidence type="ECO:0000256" key="10">
    <source>
        <dbReference type="SAM" id="Phobius"/>
    </source>
</evidence>
<dbReference type="Pfam" id="PF01514">
    <property type="entry name" value="YscJ_FliF"/>
    <property type="match status" value="1"/>
</dbReference>
<keyword evidence="13" id="KW-0969">Cilium</keyword>
<organism evidence="13 14">
    <name type="scientific">Helicobacter apodemus</name>
    <dbReference type="NCBI Taxonomy" id="135569"/>
    <lineage>
        <taxon>Bacteria</taxon>
        <taxon>Pseudomonadati</taxon>
        <taxon>Campylobacterota</taxon>
        <taxon>Epsilonproteobacteria</taxon>
        <taxon>Campylobacterales</taxon>
        <taxon>Helicobacteraceae</taxon>
        <taxon>Helicobacter</taxon>
    </lineage>
</organism>
<evidence type="ECO:0000256" key="9">
    <source>
        <dbReference type="PIRNR" id="PIRNR004862"/>
    </source>
</evidence>
<keyword evidence="8 9" id="KW-0975">Bacterial flagellum</keyword>
<comment type="function">
    <text evidence="9">The M ring may be actively involved in energy transduction.</text>
</comment>
<evidence type="ECO:0000259" key="12">
    <source>
        <dbReference type="Pfam" id="PF08345"/>
    </source>
</evidence>
<evidence type="ECO:0000256" key="2">
    <source>
        <dbReference type="ARBA" id="ARBA00004651"/>
    </source>
</evidence>
<evidence type="ECO:0000256" key="5">
    <source>
        <dbReference type="ARBA" id="ARBA00022692"/>
    </source>
</evidence>
<dbReference type="PRINTS" id="PR01009">
    <property type="entry name" value="FLGMRINGFLIF"/>
</dbReference>
<proteinExistence type="inferred from homology"/>
<keyword evidence="13" id="KW-0282">Flagellum</keyword>
<reference evidence="13 14" key="1">
    <citation type="submission" date="2017-06" db="EMBL/GenBank/DDBJ databases">
        <title>Complete genome of Helicobacter apodemus.</title>
        <authorList>
            <person name="Cho S."/>
        </authorList>
    </citation>
    <scope>NUCLEOTIDE SEQUENCE [LARGE SCALE GENOMIC DNA]</scope>
    <source>
        <strain evidence="14">SNUVETPUB-15-01</strain>
    </source>
</reference>
<dbReference type="PANTHER" id="PTHR30046:SF0">
    <property type="entry name" value="FLAGELLAR M-RING PROTEIN"/>
    <property type="match status" value="1"/>
</dbReference>
<keyword evidence="6 10" id="KW-1133">Transmembrane helix</keyword>
<feature type="transmembrane region" description="Helical" evidence="10">
    <location>
        <begin position="23"/>
        <end position="42"/>
    </location>
</feature>
<comment type="subcellular location">
    <subcellularLocation>
        <location evidence="1 9">Bacterial flagellum basal body</location>
    </subcellularLocation>
    <subcellularLocation>
        <location evidence="2">Cell membrane</location>
        <topology evidence="2">Multi-pass membrane protein</topology>
    </subcellularLocation>
</comment>
<gene>
    <name evidence="13" type="ORF">CDV25_09695</name>
</gene>
<evidence type="ECO:0000313" key="13">
    <source>
        <dbReference type="EMBL" id="AWI35001.1"/>
    </source>
</evidence>
<feature type="domain" description="Flagellar M-ring C-terminal" evidence="12">
    <location>
        <begin position="261"/>
        <end position="425"/>
    </location>
</feature>
<dbReference type="InterPro" id="IPR043427">
    <property type="entry name" value="YscJ/FliF"/>
</dbReference>
<evidence type="ECO:0000256" key="1">
    <source>
        <dbReference type="ARBA" id="ARBA00004117"/>
    </source>
</evidence>
<dbReference type="KEGG" id="had:CDV25_09695"/>
<sequence>MDLKALFDQIRSLYKRLNQKQKIVIVGTIIAIVGFISALIVWNSMNNKTGILYPGYAVLFEGVSPEDGALIIQQLQQDNINYKIPKDNTILIPQQFVYEQRMKLASNGIPKSSKVGFEIFDTKDFGATDFDQRIKYLRAIEGELARTIESLSPIQKATVHLAQPEKTVFVSQQTPPTASVVLVFKPSQTLTPKQISGIKNIVSSAVPNLTVENVEVVNEKGEPLSELDELGGARELAAAQLRYKTNFEQTLEAKIINILAPITGGVEGVVAKVTAEFDFAQKESTQEYYDPTNVIRSEQNLEEKREGFTPKEIGGVPGVVSNIGPVQGLEDENTKEKYEKSQTTTNYEVSKTISNIKGEFATIRRLSAAVVVDGKYQKELDEQGVEKLQYIALNEQEMEQISNLVRQAIGYNQQRGDEVSVSNFQLNGQVSGFKARTPLERFLETAQSLLEPFMPLLKYVIVGIILFLFYKKIILPFSERMLEARVDEEEEIESLLKVDEDEELDNDKQNEMRKRIEDQLGFGNSNEDQIKYNVLLEKIRELAVEKPTELANLFQTLVHDELGLDGGGNLSKGGKL</sequence>
<dbReference type="GO" id="GO:0009431">
    <property type="term" value="C:bacterial-type flagellum basal body, MS ring"/>
    <property type="evidence" value="ECO:0007669"/>
    <property type="project" value="InterPro"/>
</dbReference>
<dbReference type="Pfam" id="PF08345">
    <property type="entry name" value="YscJ_FliF_C"/>
    <property type="match status" value="1"/>
</dbReference>
<dbReference type="AlphaFoldDB" id="A0A2U8FFD5"/>
<dbReference type="GO" id="GO:0003774">
    <property type="term" value="F:cytoskeletal motor activity"/>
    <property type="evidence" value="ECO:0007669"/>
    <property type="project" value="InterPro"/>
</dbReference>
<evidence type="ECO:0000256" key="6">
    <source>
        <dbReference type="ARBA" id="ARBA00022989"/>
    </source>
</evidence>
<feature type="transmembrane region" description="Helical" evidence="10">
    <location>
        <begin position="453"/>
        <end position="470"/>
    </location>
</feature>